<evidence type="ECO:0000256" key="1">
    <source>
        <dbReference type="ARBA" id="ARBA00004586"/>
    </source>
</evidence>
<keyword evidence="2" id="KW-0813">Transport</keyword>
<feature type="compositionally biased region" description="Basic and acidic residues" evidence="9">
    <location>
        <begin position="135"/>
        <end position="147"/>
    </location>
</feature>
<protein>
    <recommendedName>
        <fullName evidence="11">SMP-LTD domain-containing protein</fullName>
    </recommendedName>
</protein>
<accession>A0A2J7QD84</accession>
<evidence type="ECO:0000256" key="5">
    <source>
        <dbReference type="ARBA" id="ARBA00022989"/>
    </source>
</evidence>
<feature type="compositionally biased region" description="Basic and acidic residues" evidence="9">
    <location>
        <begin position="82"/>
        <end position="93"/>
    </location>
</feature>
<keyword evidence="13" id="KW-1185">Reference proteome</keyword>
<dbReference type="PANTHER" id="PTHR13466:SF0">
    <property type="entry name" value="SMP-LTD DOMAIN-CONTAINING PROTEIN"/>
    <property type="match status" value="1"/>
</dbReference>
<dbReference type="GO" id="GO:0006869">
    <property type="term" value="P:lipid transport"/>
    <property type="evidence" value="ECO:0007669"/>
    <property type="project" value="UniProtKB-KW"/>
</dbReference>
<feature type="transmembrane region" description="Helical" evidence="10">
    <location>
        <begin position="368"/>
        <end position="388"/>
    </location>
</feature>
<evidence type="ECO:0000256" key="9">
    <source>
        <dbReference type="SAM" id="MobiDB-lite"/>
    </source>
</evidence>
<evidence type="ECO:0000256" key="2">
    <source>
        <dbReference type="ARBA" id="ARBA00022448"/>
    </source>
</evidence>
<reference evidence="12 13" key="1">
    <citation type="submission" date="2017-12" db="EMBL/GenBank/DDBJ databases">
        <title>Hemimetabolous genomes reveal molecular basis of termite eusociality.</title>
        <authorList>
            <person name="Harrison M.C."/>
            <person name="Jongepier E."/>
            <person name="Robertson H.M."/>
            <person name="Arning N."/>
            <person name="Bitard-Feildel T."/>
            <person name="Chao H."/>
            <person name="Childers C.P."/>
            <person name="Dinh H."/>
            <person name="Doddapaneni H."/>
            <person name="Dugan S."/>
            <person name="Gowin J."/>
            <person name="Greiner C."/>
            <person name="Han Y."/>
            <person name="Hu H."/>
            <person name="Hughes D.S.T."/>
            <person name="Huylmans A.-K."/>
            <person name="Kemena C."/>
            <person name="Kremer L.P.M."/>
            <person name="Lee S.L."/>
            <person name="Lopez-Ezquerra A."/>
            <person name="Mallet L."/>
            <person name="Monroy-Kuhn J.M."/>
            <person name="Moser A."/>
            <person name="Murali S.C."/>
            <person name="Muzny D.M."/>
            <person name="Otani S."/>
            <person name="Piulachs M.-D."/>
            <person name="Poelchau M."/>
            <person name="Qu J."/>
            <person name="Schaub F."/>
            <person name="Wada-Katsumata A."/>
            <person name="Worley K.C."/>
            <person name="Xie Q."/>
            <person name="Ylla G."/>
            <person name="Poulsen M."/>
            <person name="Gibbs R.A."/>
            <person name="Schal C."/>
            <person name="Richards S."/>
            <person name="Belles X."/>
            <person name="Korb J."/>
            <person name="Bornberg-Bauer E."/>
        </authorList>
    </citation>
    <scope>NUCLEOTIDE SEQUENCE [LARGE SCALE GENOMIC DNA]</scope>
    <source>
        <tissue evidence="12">Whole body</tissue>
    </source>
</reference>
<dbReference type="FunCoup" id="A0A2J7QD84">
    <property type="interactions" value="544"/>
</dbReference>
<dbReference type="Proteomes" id="UP000235965">
    <property type="component" value="Unassembled WGS sequence"/>
</dbReference>
<evidence type="ECO:0000259" key="11">
    <source>
        <dbReference type="PROSITE" id="PS51847"/>
    </source>
</evidence>
<feature type="region of interest" description="Disordered" evidence="9">
    <location>
        <begin position="135"/>
        <end position="254"/>
    </location>
</feature>
<evidence type="ECO:0000313" key="12">
    <source>
        <dbReference type="EMBL" id="PNF26544.1"/>
    </source>
</evidence>
<evidence type="ECO:0000256" key="4">
    <source>
        <dbReference type="ARBA" id="ARBA00022824"/>
    </source>
</evidence>
<feature type="compositionally biased region" description="Polar residues" evidence="9">
    <location>
        <begin position="678"/>
        <end position="699"/>
    </location>
</feature>
<feature type="compositionally biased region" description="Basic and acidic residues" evidence="9">
    <location>
        <begin position="939"/>
        <end position="948"/>
    </location>
</feature>
<feature type="compositionally biased region" description="Acidic residues" evidence="9">
    <location>
        <begin position="923"/>
        <end position="938"/>
    </location>
</feature>
<keyword evidence="3 10" id="KW-0812">Transmembrane</keyword>
<dbReference type="EMBL" id="NEVH01015826">
    <property type="protein sequence ID" value="PNF26544.1"/>
    <property type="molecule type" value="Genomic_DNA"/>
</dbReference>
<dbReference type="STRING" id="105785.A0A2J7QD84"/>
<feature type="transmembrane region" description="Helical" evidence="10">
    <location>
        <begin position="345"/>
        <end position="362"/>
    </location>
</feature>
<feature type="domain" description="SMP-LTD" evidence="11">
    <location>
        <begin position="789"/>
        <end position="1098"/>
    </location>
</feature>
<dbReference type="AlphaFoldDB" id="A0A2J7QD84"/>
<dbReference type="OrthoDB" id="26740at2759"/>
<proteinExistence type="predicted"/>
<feature type="compositionally biased region" description="Basic and acidic residues" evidence="9">
    <location>
        <begin position="190"/>
        <end position="219"/>
    </location>
</feature>
<dbReference type="PANTHER" id="PTHR13466">
    <property type="entry name" value="TEX2 PROTEIN-RELATED"/>
    <property type="match status" value="1"/>
</dbReference>
<keyword evidence="8 10" id="KW-0472">Membrane</keyword>
<keyword evidence="4" id="KW-0256">Endoplasmic reticulum</keyword>
<feature type="compositionally biased region" description="Low complexity" evidence="9">
    <location>
        <begin position="61"/>
        <end position="79"/>
    </location>
</feature>
<feature type="compositionally biased region" description="Polar residues" evidence="9">
    <location>
        <begin position="221"/>
        <end position="233"/>
    </location>
</feature>
<feature type="compositionally biased region" description="Acidic residues" evidence="9">
    <location>
        <begin position="27"/>
        <end position="43"/>
    </location>
</feature>
<evidence type="ECO:0000313" key="13">
    <source>
        <dbReference type="Proteomes" id="UP000235965"/>
    </source>
</evidence>
<name>A0A2J7QD84_9NEOP</name>
<feature type="compositionally biased region" description="Acidic residues" evidence="9">
    <location>
        <begin position="560"/>
        <end position="569"/>
    </location>
</feature>
<comment type="subcellular location">
    <subcellularLocation>
        <location evidence="1">Endoplasmic reticulum membrane</location>
    </subcellularLocation>
</comment>
<organism evidence="12 13">
    <name type="scientific">Cryptotermes secundus</name>
    <dbReference type="NCBI Taxonomy" id="105785"/>
    <lineage>
        <taxon>Eukaryota</taxon>
        <taxon>Metazoa</taxon>
        <taxon>Ecdysozoa</taxon>
        <taxon>Arthropoda</taxon>
        <taxon>Hexapoda</taxon>
        <taxon>Insecta</taxon>
        <taxon>Pterygota</taxon>
        <taxon>Neoptera</taxon>
        <taxon>Polyneoptera</taxon>
        <taxon>Dictyoptera</taxon>
        <taxon>Blattodea</taxon>
        <taxon>Blattoidea</taxon>
        <taxon>Termitoidae</taxon>
        <taxon>Kalotermitidae</taxon>
        <taxon>Cryptotermitinae</taxon>
        <taxon>Cryptotermes</taxon>
    </lineage>
</organism>
<evidence type="ECO:0000256" key="6">
    <source>
        <dbReference type="ARBA" id="ARBA00023055"/>
    </source>
</evidence>
<evidence type="ECO:0000256" key="8">
    <source>
        <dbReference type="ARBA" id="ARBA00023136"/>
    </source>
</evidence>
<sequence length="1106" mass="124490">MEQHKCTRGKSVTTSVPVFSFRFRADDEELEEIYPSAEETDDDTEKKEEESSISTSGAQMTATTTVQTASTTSASATTSIIHSRDPSPMKEYLKGFGKRSTSVDAGMTDGGLPASGGDAWRLFHEIKGKIAKTVEEKFGEKKSDRRSSASVFASGSNVQGGRLVGGGSGKDDSSINSDSEDISECSNKGQDTKPAKRKDKKEEGSPKKTFPDTDKKDEDSITSASLEAPSISSLPEVGGNLSAPTSPRKSKKVTAGVTLAVKQNRKRDKLLVTADSGGAVLDETHPYIEAEVESGVEVNEEMNLNVIEPDEQDIPTTDYRQPFPVTSPPLNTKQRKTSLIFRLRFWGKKLLPFIGIFIYFMIPLSPYISGFINGIAVSIGVAVVYAWIVHLINPTKSHNSDESCLQIDKKFSIPDYTKVPILEVPAIKEYHQLNKYEGWMNEYRSEYNPETYHIHDTESVYIRLEGTTLRISHTKFRVPKRAMWNERAHKLKFYHQRIYSIENCILKLLPERLTRRRLWSKKYPICIILNHNAKVRFEDILESHEKEERDDPSLKFPDSVTDEFMDEIPDNPSSQHSKSEAGHEEDDATSNQISEAKDLNDISDMPADESDDETFCHIDKYEVMEDCLYLFARTDREKEDWYRRFAAVIRRKRSPDSNEEDSVSIIPDISSSAIVSPTASDDNLSEASSDTPCSPSTGTASPLQAGLTFTLPANDYMAVTSFQARDFEYLRFMSKFQEVLPYKMKSNKEKRMHAAFNHVYLHSTQKSEAARKKHEKLEADIETEIDKETSADVMWINAMIGRVLFDILKNECFVEKLQERLQKKLSTIKLPYFIEDLIITELDLGHNVPLAHRASHPRLDERGLWVDLDVTYEGTACFTLETKLNLMKVKQMGGEIAAAQAALTAEKEEAIPLGKSKSPMYDSDLDDSAESSDDEEDDGKSTSGDDHLSSSNKESQHGNLFRTIPVDLKRLIKTPPTASTGKKLMNVMNKIAASKYFQQATEYKYIKRAIEGVSNTRLILSVEVNGLVGTLVLNIPPPPSDRLWYGFRGNPRLWLQARPKFGERQVNISQVTSWIEKQLCQEFQKKFVLPNMDDIVIPPMTSQLPD</sequence>
<dbReference type="GO" id="GO:0008289">
    <property type="term" value="F:lipid binding"/>
    <property type="evidence" value="ECO:0007669"/>
    <property type="project" value="UniProtKB-KW"/>
</dbReference>
<feature type="region of interest" description="Disordered" evidence="9">
    <location>
        <begin position="913"/>
        <end position="956"/>
    </location>
</feature>
<keyword evidence="7" id="KW-0446">Lipid-binding</keyword>
<dbReference type="CDD" id="cd21675">
    <property type="entry name" value="SMP_TEX2"/>
    <property type="match status" value="1"/>
</dbReference>
<feature type="region of interest" description="Disordered" evidence="9">
    <location>
        <begin position="674"/>
        <end position="699"/>
    </location>
</feature>
<evidence type="ECO:0000256" key="7">
    <source>
        <dbReference type="ARBA" id="ARBA00023121"/>
    </source>
</evidence>
<dbReference type="InParanoid" id="A0A2J7QD84"/>
<gene>
    <name evidence="12" type="ORF">B7P43_G13266</name>
</gene>
<keyword evidence="6" id="KW-0445">Lipid transport</keyword>
<comment type="caution">
    <text evidence="12">The sequence shown here is derived from an EMBL/GenBank/DDBJ whole genome shotgun (WGS) entry which is preliminary data.</text>
</comment>
<dbReference type="PROSITE" id="PS51847">
    <property type="entry name" value="SMP"/>
    <property type="match status" value="1"/>
</dbReference>
<dbReference type="InterPro" id="IPR031468">
    <property type="entry name" value="SMP_LBD"/>
</dbReference>
<feature type="region of interest" description="Disordered" evidence="9">
    <location>
        <begin position="27"/>
        <end position="94"/>
    </location>
</feature>
<dbReference type="GO" id="GO:0005789">
    <property type="term" value="C:endoplasmic reticulum membrane"/>
    <property type="evidence" value="ECO:0007669"/>
    <property type="project" value="UniProtKB-SubCell"/>
</dbReference>
<keyword evidence="5 10" id="KW-1133">Transmembrane helix</keyword>
<evidence type="ECO:0000256" key="10">
    <source>
        <dbReference type="SAM" id="Phobius"/>
    </source>
</evidence>
<feature type="region of interest" description="Disordered" evidence="9">
    <location>
        <begin position="546"/>
        <end position="611"/>
    </location>
</feature>
<evidence type="ECO:0000256" key="3">
    <source>
        <dbReference type="ARBA" id="ARBA00022692"/>
    </source>
</evidence>